<evidence type="ECO:0000259" key="1">
    <source>
        <dbReference type="PROSITE" id="PS50801"/>
    </source>
</evidence>
<name>A0A1J5R582_9ZZZZ</name>
<dbReference type="EMBL" id="MLJW01000434">
    <property type="protein sequence ID" value="OIQ87207.1"/>
    <property type="molecule type" value="Genomic_DNA"/>
</dbReference>
<accession>A0A1J5R582</accession>
<dbReference type="Pfam" id="PF13466">
    <property type="entry name" value="STAS_2"/>
    <property type="match status" value="1"/>
</dbReference>
<feature type="domain" description="STAS" evidence="1">
    <location>
        <begin position="1"/>
        <end position="103"/>
    </location>
</feature>
<protein>
    <submittedName>
        <fullName evidence="2">STAS domain protein</fullName>
    </submittedName>
</protein>
<dbReference type="InterPro" id="IPR058548">
    <property type="entry name" value="MlaB-like_STAS"/>
</dbReference>
<comment type="caution">
    <text evidence="2">The sequence shown here is derived from an EMBL/GenBank/DDBJ whole genome shotgun (WGS) entry which is preliminary data.</text>
</comment>
<gene>
    <name evidence="2" type="ORF">GALL_309340</name>
</gene>
<dbReference type="InterPro" id="IPR036513">
    <property type="entry name" value="STAS_dom_sf"/>
</dbReference>
<evidence type="ECO:0000313" key="2">
    <source>
        <dbReference type="EMBL" id="OIQ87207.1"/>
    </source>
</evidence>
<proteinExistence type="predicted"/>
<dbReference type="AlphaFoldDB" id="A0A1J5R582"/>
<dbReference type="SUPFAM" id="SSF52091">
    <property type="entry name" value="SpoIIaa-like"/>
    <property type="match status" value="1"/>
</dbReference>
<organism evidence="2">
    <name type="scientific">mine drainage metagenome</name>
    <dbReference type="NCBI Taxonomy" id="410659"/>
    <lineage>
        <taxon>unclassified sequences</taxon>
        <taxon>metagenomes</taxon>
        <taxon>ecological metagenomes</taxon>
    </lineage>
</organism>
<dbReference type="PROSITE" id="PS50801">
    <property type="entry name" value="STAS"/>
    <property type="match status" value="1"/>
</dbReference>
<sequence>MEYEIRDRDGLSEIFLKGRLTFDGNAEFRRMLQALDAVPARVVALDLADLEYMDTTGMGMILLLQESVVAKGGSLSLRHQTGEVGRMLTLCRFGEPTSGLHAN</sequence>
<dbReference type="CDD" id="cd07043">
    <property type="entry name" value="STAS_anti-anti-sigma_factors"/>
    <property type="match status" value="1"/>
</dbReference>
<reference evidence="2" key="1">
    <citation type="submission" date="2016-10" db="EMBL/GenBank/DDBJ databases">
        <title>Sequence of Gallionella enrichment culture.</title>
        <authorList>
            <person name="Poehlein A."/>
            <person name="Muehling M."/>
            <person name="Daniel R."/>
        </authorList>
    </citation>
    <scope>NUCLEOTIDE SEQUENCE</scope>
</reference>
<dbReference type="Gene3D" id="3.30.750.24">
    <property type="entry name" value="STAS domain"/>
    <property type="match status" value="1"/>
</dbReference>
<dbReference type="InterPro" id="IPR002645">
    <property type="entry name" value="STAS_dom"/>
</dbReference>